<dbReference type="InterPro" id="IPR036390">
    <property type="entry name" value="WH_DNA-bd_sf"/>
</dbReference>
<organism evidence="2 3">
    <name type="scientific">Ktedonobacter racemifer DSM 44963</name>
    <dbReference type="NCBI Taxonomy" id="485913"/>
    <lineage>
        <taxon>Bacteria</taxon>
        <taxon>Bacillati</taxon>
        <taxon>Chloroflexota</taxon>
        <taxon>Ktedonobacteria</taxon>
        <taxon>Ktedonobacterales</taxon>
        <taxon>Ktedonobacteraceae</taxon>
        <taxon>Ktedonobacter</taxon>
    </lineage>
</organism>
<dbReference type="SUPFAM" id="SSF46785">
    <property type="entry name" value="Winged helix' DNA-binding domain"/>
    <property type="match status" value="1"/>
</dbReference>
<protein>
    <submittedName>
        <fullName evidence="2">Helix-turn-helix type 11 domain protein</fullName>
    </submittedName>
</protein>
<reference evidence="2 3" key="1">
    <citation type="journal article" date="2011" name="Stand. Genomic Sci.">
        <title>Non-contiguous finished genome sequence and contextual data of the filamentous soil bacterium Ktedonobacter racemifer type strain (SOSP1-21).</title>
        <authorList>
            <person name="Chang Y.J."/>
            <person name="Land M."/>
            <person name="Hauser L."/>
            <person name="Chertkov O."/>
            <person name="Del Rio T.G."/>
            <person name="Nolan M."/>
            <person name="Copeland A."/>
            <person name="Tice H."/>
            <person name="Cheng J.F."/>
            <person name="Lucas S."/>
            <person name="Han C."/>
            <person name="Goodwin L."/>
            <person name="Pitluck S."/>
            <person name="Ivanova N."/>
            <person name="Ovchinikova G."/>
            <person name="Pati A."/>
            <person name="Chen A."/>
            <person name="Palaniappan K."/>
            <person name="Mavromatis K."/>
            <person name="Liolios K."/>
            <person name="Brettin T."/>
            <person name="Fiebig A."/>
            <person name="Rohde M."/>
            <person name="Abt B."/>
            <person name="Goker M."/>
            <person name="Detter J.C."/>
            <person name="Woyke T."/>
            <person name="Bristow J."/>
            <person name="Eisen J.A."/>
            <person name="Markowitz V."/>
            <person name="Hugenholtz P."/>
            <person name="Kyrpides N.C."/>
            <person name="Klenk H.P."/>
            <person name="Lapidus A."/>
        </authorList>
    </citation>
    <scope>NUCLEOTIDE SEQUENCE [LARGE SCALE GENOMIC DNA]</scope>
    <source>
        <strain evidence="3">DSM 44963</strain>
    </source>
</reference>
<sequence>MVYRPTARVLAVLELLQARGRITGAELARRLEVDIRTVRHYIEVLVDLGIPVEAVRGRYAHDMRNEFAETFLLVLGGAR</sequence>
<keyword evidence="3" id="KW-1185">Reference proteome</keyword>
<dbReference type="AlphaFoldDB" id="D6U8C1"/>
<accession>D6U8C1</accession>
<dbReference type="PANTHER" id="PTHR34580:SF3">
    <property type="entry name" value="PROTEIN PAFB"/>
    <property type="match status" value="1"/>
</dbReference>
<feature type="domain" description="Helix-turn-helix type 11" evidence="1">
    <location>
        <begin position="8"/>
        <end position="58"/>
    </location>
</feature>
<dbReference type="Gene3D" id="1.10.10.10">
    <property type="entry name" value="Winged helix-like DNA-binding domain superfamily/Winged helix DNA-binding domain"/>
    <property type="match status" value="1"/>
</dbReference>
<dbReference type="Pfam" id="PF08279">
    <property type="entry name" value="HTH_11"/>
    <property type="match status" value="1"/>
</dbReference>
<dbReference type="STRING" id="485913.Krac_0686"/>
<name>D6U8C1_KTERA</name>
<dbReference type="InterPro" id="IPR036388">
    <property type="entry name" value="WH-like_DNA-bd_sf"/>
</dbReference>
<dbReference type="InParanoid" id="D6U8C1"/>
<dbReference type="InterPro" id="IPR013196">
    <property type="entry name" value="HTH_11"/>
</dbReference>
<dbReference type="Proteomes" id="UP000004508">
    <property type="component" value="Unassembled WGS sequence"/>
</dbReference>
<evidence type="ECO:0000313" key="2">
    <source>
        <dbReference type="EMBL" id="EFH80132.1"/>
    </source>
</evidence>
<dbReference type="PANTHER" id="PTHR34580">
    <property type="match status" value="1"/>
</dbReference>
<evidence type="ECO:0000259" key="1">
    <source>
        <dbReference type="Pfam" id="PF08279"/>
    </source>
</evidence>
<evidence type="ECO:0000313" key="3">
    <source>
        <dbReference type="Proteomes" id="UP000004508"/>
    </source>
</evidence>
<comment type="caution">
    <text evidence="2">The sequence shown here is derived from an EMBL/GenBank/DDBJ whole genome shotgun (WGS) entry which is preliminary data.</text>
</comment>
<dbReference type="eggNOG" id="COG2378">
    <property type="taxonomic scope" value="Bacteria"/>
</dbReference>
<dbReference type="EMBL" id="ADVG01000005">
    <property type="protein sequence ID" value="EFH80132.1"/>
    <property type="molecule type" value="Genomic_DNA"/>
</dbReference>
<gene>
    <name evidence="2" type="ORF">Krac_0686</name>
</gene>
<dbReference type="InterPro" id="IPR051534">
    <property type="entry name" value="CBASS_pafABC_assoc_protein"/>
</dbReference>
<proteinExistence type="predicted"/>